<keyword evidence="5" id="KW-0235">DNA replication</keyword>
<dbReference type="AlphaFoldDB" id="A0A3B0UKP2"/>
<dbReference type="SMART" id="SM00279">
    <property type="entry name" value="HhH2"/>
    <property type="match status" value="1"/>
</dbReference>
<dbReference type="NCBIfam" id="NF004397">
    <property type="entry name" value="PRK05755.1"/>
    <property type="match status" value="1"/>
</dbReference>
<dbReference type="CDD" id="cd09859">
    <property type="entry name" value="PIN_53EXO"/>
    <property type="match status" value="1"/>
</dbReference>
<dbReference type="InterPro" id="IPR018320">
    <property type="entry name" value="DNA_polymerase_1"/>
</dbReference>
<evidence type="ECO:0000256" key="4">
    <source>
        <dbReference type="ARBA" id="ARBA00022695"/>
    </source>
</evidence>
<dbReference type="GO" id="GO:0003887">
    <property type="term" value="F:DNA-directed DNA polymerase activity"/>
    <property type="evidence" value="ECO:0007669"/>
    <property type="project" value="UniProtKB-KW"/>
</dbReference>
<comment type="catalytic activity">
    <reaction evidence="13">
        <text>DNA(n) + a 2'-deoxyribonucleoside 5'-triphosphate = DNA(n+1) + diphosphate</text>
        <dbReference type="Rhea" id="RHEA:22508"/>
        <dbReference type="Rhea" id="RHEA-COMP:17339"/>
        <dbReference type="Rhea" id="RHEA-COMP:17340"/>
        <dbReference type="ChEBI" id="CHEBI:33019"/>
        <dbReference type="ChEBI" id="CHEBI:61560"/>
        <dbReference type="ChEBI" id="CHEBI:173112"/>
        <dbReference type="EC" id="2.7.7.7"/>
    </reaction>
</comment>
<dbReference type="Pfam" id="PF00476">
    <property type="entry name" value="DNA_pol_A"/>
    <property type="match status" value="1"/>
</dbReference>
<dbReference type="SUPFAM" id="SSF53098">
    <property type="entry name" value="Ribonuclease H-like"/>
    <property type="match status" value="1"/>
</dbReference>
<evidence type="ECO:0000259" key="14">
    <source>
        <dbReference type="SMART" id="SM00474"/>
    </source>
</evidence>
<dbReference type="InterPro" id="IPR020046">
    <property type="entry name" value="5-3_exonucl_a-hlix_arch_N"/>
</dbReference>
<evidence type="ECO:0000259" key="15">
    <source>
        <dbReference type="SMART" id="SM00475"/>
    </source>
</evidence>
<dbReference type="Gene3D" id="3.30.420.10">
    <property type="entry name" value="Ribonuclease H-like superfamily/Ribonuclease H"/>
    <property type="match status" value="1"/>
</dbReference>
<dbReference type="Gene3D" id="3.30.70.370">
    <property type="match status" value="1"/>
</dbReference>
<dbReference type="InterPro" id="IPR012337">
    <property type="entry name" value="RNaseH-like_sf"/>
</dbReference>
<dbReference type="SMART" id="SM00474">
    <property type="entry name" value="35EXOc"/>
    <property type="match status" value="1"/>
</dbReference>
<feature type="domain" description="3'-5' exonuclease" evidence="14">
    <location>
        <begin position="326"/>
        <end position="507"/>
    </location>
</feature>
<evidence type="ECO:0000256" key="12">
    <source>
        <dbReference type="ARBA" id="ARBA00023204"/>
    </source>
</evidence>
<dbReference type="FunFam" id="1.10.150.20:FF:000003">
    <property type="entry name" value="DNA polymerase I"/>
    <property type="match status" value="1"/>
</dbReference>
<sequence length="716" mass="81362">MSEPKKLFLLDAMALIYRAYFAMSRNPQINSKGLNTSAVLGFANTLLEILKNEKPTHLGVAFDTMAPTQRHEDFAAYKANREKMPEDLALSIPYVKELLDALNIPVLFVDGYEADDVIGTLAKEAEKKGFVTYMMTPDKDFGQLVSENIYMYKPARGGKNAEKWGPKEVCTRYGIDRPEQFIDILGLWGDAVDNIPGVPGIGEKTAAKLIAQFGSIENLLENTHLLKGKLRENLEKFAGQAIISKQLATILVDVPLPFEPEKLKMGEPDRQALKKLFEELEFRTFAKRFFTWLSLRQPEGTYEQADLFAEPEEEDIKTIHNIPHQYHLVDTPEKANELAKDLRKQTSFCFDTETTGLDPNNAELVGISFAWKAHEAWYVPLSENYHYATQQLAVFKDALEDEKIEKTGQNIKFDISILRWYDIVVKGNFFDTMIAHYLLEPDQRHNMDALAETYLHYKPVPIENLIGKKGKNQRSMRTVTLEEIKEYAAEDADITLQLREVFEPKLKETGTEKLFHETEMPLVPVLAAMEAEGVKLDTETLAAFGEELAVEIAGMEKEIYEMAGTEFNIASPKQLGEVLFERLNLSSKPKKTKTGQYSTGEDVLTKLAYRHPIVEKILEYRSLTKLKSTYVDSLPKLVKERDGRIHTSYNQAVAATGRLSSNNPNLQNIPIRTARGREIRKAFIPRNKEYVLLSADYSQIELRIIAHLSKDEAMMD</sequence>
<proteinExistence type="inferred from homology"/>
<keyword evidence="8" id="KW-0378">Hydrolase</keyword>
<dbReference type="PANTHER" id="PTHR10133">
    <property type="entry name" value="DNA POLYMERASE I"/>
    <property type="match status" value="1"/>
</dbReference>
<dbReference type="InterPro" id="IPR002562">
    <property type="entry name" value="3'-5'_exonuclease_dom"/>
</dbReference>
<evidence type="ECO:0000256" key="3">
    <source>
        <dbReference type="ARBA" id="ARBA00022679"/>
    </source>
</evidence>
<dbReference type="Gene3D" id="1.20.1060.10">
    <property type="entry name" value="Taq DNA Polymerase, Chain T, domain 4"/>
    <property type="match status" value="1"/>
</dbReference>
<keyword evidence="3 16" id="KW-0808">Transferase</keyword>
<dbReference type="GO" id="GO:0006261">
    <property type="term" value="P:DNA-templated DNA replication"/>
    <property type="evidence" value="ECO:0007669"/>
    <property type="project" value="InterPro"/>
</dbReference>
<dbReference type="InterPro" id="IPR036279">
    <property type="entry name" value="5-3_exonuclease_C_sf"/>
</dbReference>
<evidence type="ECO:0000256" key="10">
    <source>
        <dbReference type="ARBA" id="ARBA00022932"/>
    </source>
</evidence>
<dbReference type="InterPro" id="IPR020045">
    <property type="entry name" value="DNA_polI_H3TH"/>
</dbReference>
<keyword evidence="6" id="KW-0540">Nuclease</keyword>
<keyword evidence="11" id="KW-0238">DNA-binding</keyword>
<dbReference type="InterPro" id="IPR036397">
    <property type="entry name" value="RNaseH_sf"/>
</dbReference>
<keyword evidence="9" id="KW-0269">Exonuclease</keyword>
<keyword evidence="10" id="KW-0239">DNA-directed DNA polymerase</keyword>
<comment type="similarity">
    <text evidence="1">Belongs to the DNA polymerase type-A family.</text>
</comment>
<evidence type="ECO:0000256" key="11">
    <source>
        <dbReference type="ARBA" id="ARBA00023125"/>
    </source>
</evidence>
<dbReference type="SMART" id="SM00475">
    <property type="entry name" value="53EXOc"/>
    <property type="match status" value="1"/>
</dbReference>
<evidence type="ECO:0000256" key="5">
    <source>
        <dbReference type="ARBA" id="ARBA00022705"/>
    </source>
</evidence>
<organism evidence="16">
    <name type="scientific">hydrothermal vent metagenome</name>
    <dbReference type="NCBI Taxonomy" id="652676"/>
    <lineage>
        <taxon>unclassified sequences</taxon>
        <taxon>metagenomes</taxon>
        <taxon>ecological metagenomes</taxon>
    </lineage>
</organism>
<evidence type="ECO:0000256" key="7">
    <source>
        <dbReference type="ARBA" id="ARBA00022763"/>
    </source>
</evidence>
<keyword evidence="12" id="KW-0234">DNA repair</keyword>
<dbReference type="InterPro" id="IPR029060">
    <property type="entry name" value="PIN-like_dom_sf"/>
</dbReference>
<dbReference type="Pfam" id="PF02739">
    <property type="entry name" value="5_3_exonuc_N"/>
    <property type="match status" value="1"/>
</dbReference>
<protein>
    <recommendedName>
        <fullName evidence="2">DNA-directed DNA polymerase</fullName>
        <ecNumber evidence="2">2.7.7.7</ecNumber>
    </recommendedName>
</protein>
<feature type="non-terminal residue" evidence="16">
    <location>
        <position position="716"/>
    </location>
</feature>
<evidence type="ECO:0000256" key="1">
    <source>
        <dbReference type="ARBA" id="ARBA00007705"/>
    </source>
</evidence>
<dbReference type="GO" id="GO:0008409">
    <property type="term" value="F:5'-3' exonuclease activity"/>
    <property type="evidence" value="ECO:0007669"/>
    <property type="project" value="InterPro"/>
</dbReference>
<dbReference type="InterPro" id="IPR043502">
    <property type="entry name" value="DNA/RNA_pol_sf"/>
</dbReference>
<dbReference type="InterPro" id="IPR001098">
    <property type="entry name" value="DNA-dir_DNA_pol_A_palm_dom"/>
</dbReference>
<dbReference type="InterPro" id="IPR002298">
    <property type="entry name" value="DNA_polymerase_A"/>
</dbReference>
<dbReference type="InterPro" id="IPR008918">
    <property type="entry name" value="HhH2"/>
</dbReference>
<dbReference type="NCBIfam" id="TIGR00593">
    <property type="entry name" value="pola"/>
    <property type="match status" value="1"/>
</dbReference>
<dbReference type="FunFam" id="1.20.1060.10:FF:000001">
    <property type="entry name" value="DNA polymerase I"/>
    <property type="match status" value="1"/>
</dbReference>
<dbReference type="CDD" id="cd06139">
    <property type="entry name" value="DNA_polA_I_Ecoli_like_exo"/>
    <property type="match status" value="1"/>
</dbReference>
<dbReference type="SUPFAM" id="SSF56672">
    <property type="entry name" value="DNA/RNA polymerases"/>
    <property type="match status" value="1"/>
</dbReference>
<evidence type="ECO:0000256" key="2">
    <source>
        <dbReference type="ARBA" id="ARBA00012417"/>
    </source>
</evidence>
<dbReference type="EMBL" id="UOET01000391">
    <property type="protein sequence ID" value="VAW29640.1"/>
    <property type="molecule type" value="Genomic_DNA"/>
</dbReference>
<dbReference type="Pfam" id="PF01612">
    <property type="entry name" value="DNA_pol_A_exo1"/>
    <property type="match status" value="1"/>
</dbReference>
<dbReference type="GO" id="GO:0008408">
    <property type="term" value="F:3'-5' exonuclease activity"/>
    <property type="evidence" value="ECO:0007669"/>
    <property type="project" value="InterPro"/>
</dbReference>
<dbReference type="SUPFAM" id="SSF47807">
    <property type="entry name" value="5' to 3' exonuclease, C-terminal subdomain"/>
    <property type="match status" value="1"/>
</dbReference>
<dbReference type="GO" id="GO:0006302">
    <property type="term" value="P:double-strand break repair"/>
    <property type="evidence" value="ECO:0007669"/>
    <property type="project" value="TreeGrafter"/>
</dbReference>
<evidence type="ECO:0000313" key="16">
    <source>
        <dbReference type="EMBL" id="VAW29640.1"/>
    </source>
</evidence>
<dbReference type="Gene3D" id="3.40.50.1010">
    <property type="entry name" value="5'-nuclease"/>
    <property type="match status" value="1"/>
</dbReference>
<reference evidence="16" key="1">
    <citation type="submission" date="2018-06" db="EMBL/GenBank/DDBJ databases">
        <authorList>
            <person name="Zhirakovskaya E."/>
        </authorList>
    </citation>
    <scope>NUCLEOTIDE SEQUENCE</scope>
</reference>
<evidence type="ECO:0000256" key="8">
    <source>
        <dbReference type="ARBA" id="ARBA00022801"/>
    </source>
</evidence>
<dbReference type="Pfam" id="PF01367">
    <property type="entry name" value="5_3_exonuc"/>
    <property type="match status" value="1"/>
</dbReference>
<dbReference type="EC" id="2.7.7.7" evidence="2"/>
<gene>
    <name evidence="16" type="ORF">MNBD_BACTEROID07-1857</name>
</gene>
<keyword evidence="7" id="KW-0227">DNA damage</keyword>
<dbReference type="PRINTS" id="PR00868">
    <property type="entry name" value="DNAPOLI"/>
</dbReference>
<dbReference type="PANTHER" id="PTHR10133:SF27">
    <property type="entry name" value="DNA POLYMERASE NU"/>
    <property type="match status" value="1"/>
</dbReference>
<dbReference type="InterPro" id="IPR002421">
    <property type="entry name" value="5-3_exonuclease"/>
</dbReference>
<feature type="domain" description="5'-3' exonuclease" evidence="15">
    <location>
        <begin position="5"/>
        <end position="266"/>
    </location>
</feature>
<dbReference type="SUPFAM" id="SSF88723">
    <property type="entry name" value="PIN domain-like"/>
    <property type="match status" value="1"/>
</dbReference>
<keyword evidence="4 16" id="KW-0548">Nucleotidyltransferase</keyword>
<evidence type="ECO:0000256" key="9">
    <source>
        <dbReference type="ARBA" id="ARBA00022839"/>
    </source>
</evidence>
<evidence type="ECO:0000256" key="6">
    <source>
        <dbReference type="ARBA" id="ARBA00022722"/>
    </source>
</evidence>
<evidence type="ECO:0000256" key="13">
    <source>
        <dbReference type="ARBA" id="ARBA00049244"/>
    </source>
</evidence>
<accession>A0A3B0UKP2</accession>
<dbReference type="GO" id="GO:0003677">
    <property type="term" value="F:DNA binding"/>
    <property type="evidence" value="ECO:0007669"/>
    <property type="project" value="UniProtKB-KW"/>
</dbReference>
<name>A0A3B0UKP2_9ZZZZ</name>
<dbReference type="Gene3D" id="1.10.150.20">
    <property type="entry name" value="5' to 3' exonuclease, C-terminal subdomain"/>
    <property type="match status" value="1"/>
</dbReference>
<dbReference type="CDD" id="cd09898">
    <property type="entry name" value="H3TH_53EXO"/>
    <property type="match status" value="1"/>
</dbReference>